<organism evidence="2 3">
    <name type="scientific">Actinospica durhamensis</name>
    <dbReference type="NCBI Taxonomy" id="1508375"/>
    <lineage>
        <taxon>Bacteria</taxon>
        <taxon>Bacillati</taxon>
        <taxon>Actinomycetota</taxon>
        <taxon>Actinomycetes</taxon>
        <taxon>Catenulisporales</taxon>
        <taxon>Actinospicaceae</taxon>
        <taxon>Actinospica</taxon>
    </lineage>
</organism>
<comment type="caution">
    <text evidence="2">The sequence shown here is derived from an EMBL/GenBank/DDBJ whole genome shotgun (WGS) entry which is preliminary data.</text>
</comment>
<feature type="region of interest" description="Disordered" evidence="1">
    <location>
        <begin position="80"/>
        <end position="104"/>
    </location>
</feature>
<name>A0A941EWU2_9ACTN</name>
<reference evidence="2" key="1">
    <citation type="submission" date="2021-04" db="EMBL/GenBank/DDBJ databases">
        <title>Genome based classification of Actinospica acidithermotolerans sp. nov., an actinobacterium isolated from an Indonesian hot spring.</title>
        <authorList>
            <person name="Kusuma A.B."/>
            <person name="Putra K.E."/>
            <person name="Nafisah S."/>
            <person name="Loh J."/>
            <person name="Nouioui I."/>
            <person name="Goodfellow M."/>
        </authorList>
    </citation>
    <scope>NUCLEOTIDE SEQUENCE</scope>
    <source>
        <strain evidence="2">CSCA 57</strain>
    </source>
</reference>
<proteinExistence type="predicted"/>
<keyword evidence="3" id="KW-1185">Reference proteome</keyword>
<evidence type="ECO:0000256" key="1">
    <source>
        <dbReference type="SAM" id="MobiDB-lite"/>
    </source>
</evidence>
<sequence>MNRPPWGNPVLVTTQINAETVEAAETPAPAEAAWDTASSDALADGPSDAWDRLAALAFDGATAHGGCSAQAHECTCRAEHAGHGAHSGDTAAPSGAVAPDESAG</sequence>
<dbReference type="Proteomes" id="UP000675781">
    <property type="component" value="Unassembled WGS sequence"/>
</dbReference>
<protein>
    <submittedName>
        <fullName evidence="2">Uncharacterized protein</fullName>
    </submittedName>
</protein>
<evidence type="ECO:0000313" key="3">
    <source>
        <dbReference type="Proteomes" id="UP000675781"/>
    </source>
</evidence>
<accession>A0A941EWU2</accession>
<gene>
    <name evidence="2" type="ORF">KDL01_36180</name>
</gene>
<dbReference type="RefSeq" id="WP_212533213.1">
    <property type="nucleotide sequence ID" value="NZ_JAGSOG010000327.1"/>
</dbReference>
<evidence type="ECO:0000313" key="2">
    <source>
        <dbReference type="EMBL" id="MBR7838763.1"/>
    </source>
</evidence>
<dbReference type="AlphaFoldDB" id="A0A941EWU2"/>
<dbReference type="EMBL" id="JAGSOG010000327">
    <property type="protein sequence ID" value="MBR7838763.1"/>
    <property type="molecule type" value="Genomic_DNA"/>
</dbReference>